<sequence length="91" mass="10577">MMLHKAVKMNEDEKVGNEDLIRFDGSPLTNWEKEKLDMAIAMIIRRQGRMRDERKSAQGKEKGIIDELHNGAERVLNEIETEVDVAREQIQ</sequence>
<protein>
    <submittedName>
        <fullName evidence="3">BMERB domain-containing protein</fullName>
    </submittedName>
</protein>
<keyword evidence="2" id="KW-1185">Reference proteome</keyword>
<accession>A0A183UNL3</accession>
<evidence type="ECO:0000313" key="2">
    <source>
        <dbReference type="Proteomes" id="UP000050794"/>
    </source>
</evidence>
<reference evidence="1 2" key="2">
    <citation type="submission" date="2018-11" db="EMBL/GenBank/DDBJ databases">
        <authorList>
            <consortium name="Pathogen Informatics"/>
        </authorList>
    </citation>
    <scope>NUCLEOTIDE SEQUENCE [LARGE SCALE GENOMIC DNA]</scope>
</reference>
<dbReference type="Proteomes" id="UP000050794">
    <property type="component" value="Unassembled WGS sequence"/>
</dbReference>
<dbReference type="AlphaFoldDB" id="A0A183UNL3"/>
<dbReference type="WBParaSite" id="TCNE_0001008301-mRNA-1">
    <property type="protein sequence ID" value="TCNE_0001008301-mRNA-1"/>
    <property type="gene ID" value="TCNE_0001008301"/>
</dbReference>
<name>A0A183UNL3_TOXCA</name>
<dbReference type="EMBL" id="UYWY01020381">
    <property type="protein sequence ID" value="VDM41404.1"/>
    <property type="molecule type" value="Genomic_DNA"/>
</dbReference>
<organism evidence="2 3">
    <name type="scientific">Toxocara canis</name>
    <name type="common">Canine roundworm</name>
    <dbReference type="NCBI Taxonomy" id="6265"/>
    <lineage>
        <taxon>Eukaryota</taxon>
        <taxon>Metazoa</taxon>
        <taxon>Ecdysozoa</taxon>
        <taxon>Nematoda</taxon>
        <taxon>Chromadorea</taxon>
        <taxon>Rhabditida</taxon>
        <taxon>Spirurina</taxon>
        <taxon>Ascaridomorpha</taxon>
        <taxon>Ascaridoidea</taxon>
        <taxon>Toxocaridae</taxon>
        <taxon>Toxocara</taxon>
    </lineage>
</organism>
<reference evidence="3" key="1">
    <citation type="submission" date="2016-06" db="UniProtKB">
        <authorList>
            <consortium name="WormBaseParasite"/>
        </authorList>
    </citation>
    <scope>IDENTIFICATION</scope>
</reference>
<evidence type="ECO:0000313" key="3">
    <source>
        <dbReference type="WBParaSite" id="TCNE_0001008301-mRNA-1"/>
    </source>
</evidence>
<evidence type="ECO:0000313" key="1">
    <source>
        <dbReference type="EMBL" id="VDM41404.1"/>
    </source>
</evidence>
<gene>
    <name evidence="1" type="ORF">TCNE_LOCUS10083</name>
</gene>
<proteinExistence type="predicted"/>